<dbReference type="Gene3D" id="2.70.70.10">
    <property type="entry name" value="Glucose Permease (Domain IIA)"/>
    <property type="match status" value="1"/>
</dbReference>
<keyword evidence="2" id="KW-0175">Coiled coil</keyword>
<feature type="coiled-coil region" evidence="2">
    <location>
        <begin position="22"/>
        <end position="112"/>
    </location>
</feature>
<evidence type="ECO:0000256" key="1">
    <source>
        <dbReference type="ARBA" id="ARBA00022729"/>
    </source>
</evidence>
<dbReference type="InterPro" id="IPR050570">
    <property type="entry name" value="Cell_wall_metabolism_enzyme"/>
</dbReference>
<evidence type="ECO:0000259" key="3">
    <source>
        <dbReference type="Pfam" id="PF01551"/>
    </source>
</evidence>
<dbReference type="Gene3D" id="6.10.250.3150">
    <property type="match status" value="1"/>
</dbReference>
<keyword evidence="6" id="KW-1185">Reference proteome</keyword>
<feature type="domain" description="M23ase beta-sheet core" evidence="3">
    <location>
        <begin position="298"/>
        <end position="395"/>
    </location>
</feature>
<dbReference type="SUPFAM" id="SSF48334">
    <property type="entry name" value="DNA repair protein MutS, domain III"/>
    <property type="match status" value="1"/>
</dbReference>
<dbReference type="SUPFAM" id="SSF51261">
    <property type="entry name" value="Duplicated hybrid motif"/>
    <property type="match status" value="1"/>
</dbReference>
<dbReference type="OrthoDB" id="9805799at2"/>
<feature type="coiled-coil region" evidence="2">
    <location>
        <begin position="208"/>
        <end position="264"/>
    </location>
</feature>
<reference evidence="5 6" key="1">
    <citation type="submission" date="2018-06" db="EMBL/GenBank/DDBJ databases">
        <title>Paenibacillus imtechensis sp. nov.</title>
        <authorList>
            <person name="Pinnaka A.K."/>
            <person name="Singh H."/>
            <person name="Kaur M."/>
        </authorList>
    </citation>
    <scope>NUCLEOTIDE SEQUENCE [LARGE SCALE GENOMIC DNA]</scope>
    <source>
        <strain evidence="5 6">SMB1</strain>
    </source>
</reference>
<organism evidence="5 6">
    <name type="scientific">Paenibacillus sambharensis</name>
    <dbReference type="NCBI Taxonomy" id="1803190"/>
    <lineage>
        <taxon>Bacteria</taxon>
        <taxon>Bacillati</taxon>
        <taxon>Bacillota</taxon>
        <taxon>Bacilli</taxon>
        <taxon>Bacillales</taxon>
        <taxon>Paenibacillaceae</taxon>
        <taxon>Paenibacillus</taxon>
    </lineage>
</organism>
<evidence type="ECO:0000256" key="2">
    <source>
        <dbReference type="SAM" id="Coils"/>
    </source>
</evidence>
<sequence>MKRAFLLIAFIVLAAVVFQPVEGEAASELDKIRNQIDQLKKEMNQTESTKQQIEENKQVVSVQKEQTLESINAVMSQIDQISADMQSVTDQIAATEAELLKAGQELVDAEARIEARDELLQSRVRLMYTSGFVSYLDVLMSSSSFSDFLDRFDALQSILNQDKEILEEHKRDKELILVKKSEVEGKLVDVKHLYDKQEKYYNHLVAKEKEKEKMILQYNAQLKNLEEKSEELEDISEEQESMLIELAKKEKAEIEKQKKKKNKVYYSGGKLALPVRDNYRMSSNFGPRIDPITGQRGKMHNGIDFSAPQGTAIYAAEAGTVIVSQSWSGYGNCIIIDHGNGLWTLYGHIRSGGLLVEKGETVKRDQKIAEVGSTGRSTGPHLHFEVRLNEQPVNPISYLKKN</sequence>
<protein>
    <submittedName>
        <fullName evidence="5">Uncharacterized protein</fullName>
    </submittedName>
</protein>
<accession>A0A2W1LFP7</accession>
<evidence type="ECO:0000259" key="4">
    <source>
        <dbReference type="Pfam" id="PF24568"/>
    </source>
</evidence>
<dbReference type="EMBL" id="QKRB01000006">
    <property type="protein sequence ID" value="PZD97866.1"/>
    <property type="molecule type" value="Genomic_DNA"/>
</dbReference>
<dbReference type="RefSeq" id="WP_111144829.1">
    <property type="nucleotide sequence ID" value="NZ_QKRB01000006.1"/>
</dbReference>
<dbReference type="Pfam" id="PF24568">
    <property type="entry name" value="CC_PcsB"/>
    <property type="match status" value="1"/>
</dbReference>
<dbReference type="GO" id="GO:0004222">
    <property type="term" value="F:metalloendopeptidase activity"/>
    <property type="evidence" value="ECO:0007669"/>
    <property type="project" value="TreeGrafter"/>
</dbReference>
<dbReference type="PANTHER" id="PTHR21666:SF289">
    <property type="entry name" value="L-ALA--D-GLU ENDOPEPTIDASE"/>
    <property type="match status" value="1"/>
</dbReference>
<keyword evidence="1" id="KW-0732">Signal</keyword>
<dbReference type="Pfam" id="PF01551">
    <property type="entry name" value="Peptidase_M23"/>
    <property type="match status" value="1"/>
</dbReference>
<comment type="caution">
    <text evidence="5">The sequence shown here is derived from an EMBL/GenBank/DDBJ whole genome shotgun (WGS) entry which is preliminary data.</text>
</comment>
<dbReference type="AlphaFoldDB" id="A0A2W1LFP7"/>
<evidence type="ECO:0000313" key="5">
    <source>
        <dbReference type="EMBL" id="PZD97866.1"/>
    </source>
</evidence>
<gene>
    <name evidence="5" type="ORF">DNH61_00985</name>
</gene>
<dbReference type="CDD" id="cd12797">
    <property type="entry name" value="M23_peptidase"/>
    <property type="match status" value="1"/>
</dbReference>
<dbReference type="InterPro" id="IPR057309">
    <property type="entry name" value="PcsB_CC"/>
</dbReference>
<dbReference type="InterPro" id="IPR011055">
    <property type="entry name" value="Dup_hybrid_motif"/>
</dbReference>
<evidence type="ECO:0000313" key="6">
    <source>
        <dbReference type="Proteomes" id="UP000249522"/>
    </source>
</evidence>
<proteinExistence type="predicted"/>
<dbReference type="FunFam" id="2.70.70.10:FF:000006">
    <property type="entry name" value="M23 family peptidase"/>
    <property type="match status" value="1"/>
</dbReference>
<name>A0A2W1LFP7_9BACL</name>
<feature type="domain" description="Peptidoglycan hydrolase PcsB coiled-coil" evidence="4">
    <location>
        <begin position="108"/>
        <end position="176"/>
    </location>
</feature>
<dbReference type="InterPro" id="IPR016047">
    <property type="entry name" value="M23ase_b-sheet_dom"/>
</dbReference>
<dbReference type="Proteomes" id="UP000249522">
    <property type="component" value="Unassembled WGS sequence"/>
</dbReference>
<dbReference type="InterPro" id="IPR036187">
    <property type="entry name" value="DNA_mismatch_repair_MutS_sf"/>
</dbReference>
<dbReference type="PANTHER" id="PTHR21666">
    <property type="entry name" value="PEPTIDASE-RELATED"/>
    <property type="match status" value="1"/>
</dbReference>